<dbReference type="RefSeq" id="WP_338436384.1">
    <property type="nucleotide sequence ID" value="NZ_JAUYVH010000003.1"/>
</dbReference>
<sequence>MTPSGSFFVNRQTAEKAVNMALPLVNESMKLREVGESGFLYIVIMNPTLTPACSTFENAVLYEYAVGDRNKWDADYAAFALAKARVAWRTGMDGHKVQELYPYMLTAKDTVLWGSIVLDGIVVSVSGANPWYDEAFAGTVAMLLRAGAKAGIHGARSKGLFLSEEENGT</sequence>
<keyword evidence="2" id="KW-1185">Reference proteome</keyword>
<reference evidence="1 2" key="1">
    <citation type="submission" date="2023-08" db="EMBL/GenBank/DDBJ databases">
        <title>Oxalobacteraceae gen .nov., isolated from river sludge outside the plant.</title>
        <authorList>
            <person name="Zhao S.Y."/>
        </authorList>
    </citation>
    <scope>NUCLEOTIDE SEQUENCE [LARGE SCALE GENOMIC DNA]</scope>
    <source>
        <strain evidence="1 2">R-40</strain>
    </source>
</reference>
<evidence type="ECO:0000313" key="1">
    <source>
        <dbReference type="EMBL" id="MDQ9170464.1"/>
    </source>
</evidence>
<accession>A0ABU1BQU9</accession>
<gene>
    <name evidence="1" type="ORF">Q8A64_08575</name>
</gene>
<dbReference type="Proteomes" id="UP001225596">
    <property type="component" value="Unassembled WGS sequence"/>
</dbReference>
<organism evidence="1 2">
    <name type="scientific">Keguizhuia sedimenti</name>
    <dbReference type="NCBI Taxonomy" id="3064264"/>
    <lineage>
        <taxon>Bacteria</taxon>
        <taxon>Pseudomonadati</taxon>
        <taxon>Pseudomonadota</taxon>
        <taxon>Betaproteobacteria</taxon>
        <taxon>Burkholderiales</taxon>
        <taxon>Oxalobacteraceae</taxon>
        <taxon>Keguizhuia</taxon>
    </lineage>
</organism>
<comment type="caution">
    <text evidence="1">The sequence shown here is derived from an EMBL/GenBank/DDBJ whole genome shotgun (WGS) entry which is preliminary data.</text>
</comment>
<name>A0ABU1BQU9_9BURK</name>
<dbReference type="EMBL" id="JAUYVH010000003">
    <property type="protein sequence ID" value="MDQ9170464.1"/>
    <property type="molecule type" value="Genomic_DNA"/>
</dbReference>
<proteinExistence type="predicted"/>
<evidence type="ECO:0000313" key="2">
    <source>
        <dbReference type="Proteomes" id="UP001225596"/>
    </source>
</evidence>
<protein>
    <submittedName>
        <fullName evidence="1">Uncharacterized protein</fullName>
    </submittedName>
</protein>